<gene>
    <name evidence="2" type="ORF">METZ01_LOCUS268201</name>
</gene>
<dbReference type="AlphaFoldDB" id="A0A382JWN0"/>
<protein>
    <recommendedName>
        <fullName evidence="1">4Fe-4S ferredoxin-type domain-containing protein</fullName>
    </recommendedName>
</protein>
<reference evidence="2" key="1">
    <citation type="submission" date="2018-05" db="EMBL/GenBank/DDBJ databases">
        <authorList>
            <person name="Lanie J.A."/>
            <person name="Ng W.-L."/>
            <person name="Kazmierczak K.M."/>
            <person name="Andrzejewski T.M."/>
            <person name="Davidsen T.M."/>
            <person name="Wayne K.J."/>
            <person name="Tettelin H."/>
            <person name="Glass J.I."/>
            <person name="Rusch D."/>
            <person name="Podicherti R."/>
            <person name="Tsui H.-C.T."/>
            <person name="Winkler M.E."/>
        </authorList>
    </citation>
    <scope>NUCLEOTIDE SEQUENCE</scope>
</reference>
<dbReference type="Gene3D" id="3.30.70.20">
    <property type="match status" value="1"/>
</dbReference>
<accession>A0A382JWN0</accession>
<dbReference type="SUPFAM" id="SSF54862">
    <property type="entry name" value="4Fe-4S ferredoxins"/>
    <property type="match status" value="1"/>
</dbReference>
<feature type="non-terminal residue" evidence="2">
    <location>
        <position position="47"/>
    </location>
</feature>
<name>A0A382JWN0_9ZZZZ</name>
<evidence type="ECO:0000313" key="2">
    <source>
        <dbReference type="EMBL" id="SVC15347.1"/>
    </source>
</evidence>
<evidence type="ECO:0000259" key="1">
    <source>
        <dbReference type="PROSITE" id="PS51379"/>
    </source>
</evidence>
<organism evidence="2">
    <name type="scientific">marine metagenome</name>
    <dbReference type="NCBI Taxonomy" id="408172"/>
    <lineage>
        <taxon>unclassified sequences</taxon>
        <taxon>metagenomes</taxon>
        <taxon>ecological metagenomes</taxon>
    </lineage>
</organism>
<feature type="domain" description="4Fe-4S ferredoxin-type" evidence="1">
    <location>
        <begin position="3"/>
        <end position="33"/>
    </location>
</feature>
<proteinExistence type="predicted"/>
<dbReference type="EMBL" id="UINC01076308">
    <property type="protein sequence ID" value="SVC15347.1"/>
    <property type="molecule type" value="Genomic_DNA"/>
</dbReference>
<sequence length="47" mass="5055">MFKALRMDSDTCTGCHQCEMMCSYGKVGAFNPAKSVMNVSLYNGGAV</sequence>
<dbReference type="InterPro" id="IPR017896">
    <property type="entry name" value="4Fe4S_Fe-S-bd"/>
</dbReference>
<dbReference type="PROSITE" id="PS51379">
    <property type="entry name" value="4FE4S_FER_2"/>
    <property type="match status" value="1"/>
</dbReference>